<name>A0A953I7M2_SYMTR</name>
<dbReference type="PANTHER" id="PTHR45947:SF3">
    <property type="entry name" value="SULFOQUINOVOSYL TRANSFERASE SQD2"/>
    <property type="match status" value="1"/>
</dbReference>
<protein>
    <recommendedName>
        <fullName evidence="1">Glycosyl transferase family 1 domain-containing protein</fullName>
    </recommendedName>
</protein>
<dbReference type="AlphaFoldDB" id="A0A953I7M2"/>
<organism evidence="2 3">
    <name type="scientific">Symbiobacterium thermophilum</name>
    <dbReference type="NCBI Taxonomy" id="2734"/>
    <lineage>
        <taxon>Bacteria</taxon>
        <taxon>Bacillati</taxon>
        <taxon>Bacillota</taxon>
        <taxon>Clostridia</taxon>
        <taxon>Eubacteriales</taxon>
        <taxon>Symbiobacteriaceae</taxon>
        <taxon>Symbiobacterium</taxon>
    </lineage>
</organism>
<evidence type="ECO:0000313" key="2">
    <source>
        <dbReference type="EMBL" id="MBY6275096.1"/>
    </source>
</evidence>
<sequence>MPSVATEGTSLSCLEAMASGRPVVAGWVGGLSNLIIHEYNGLLLRPTAANLAAAVRRLWQDGELRSRMAARAAEVARVHSLERWRRAWGEVLDECWGG</sequence>
<dbReference type="PANTHER" id="PTHR45947">
    <property type="entry name" value="SULFOQUINOVOSYL TRANSFERASE SQD2"/>
    <property type="match status" value="1"/>
</dbReference>
<feature type="domain" description="Glycosyl transferase family 1" evidence="1">
    <location>
        <begin position="2"/>
        <end position="74"/>
    </location>
</feature>
<accession>A0A953I7M2</accession>
<dbReference type="InterPro" id="IPR050194">
    <property type="entry name" value="Glycosyltransferase_grp1"/>
</dbReference>
<dbReference type="Pfam" id="PF00534">
    <property type="entry name" value="Glycos_transf_1"/>
    <property type="match status" value="1"/>
</dbReference>
<gene>
    <name evidence="2" type="ORF">CWE10_02610</name>
</gene>
<dbReference type="InterPro" id="IPR001296">
    <property type="entry name" value="Glyco_trans_1"/>
</dbReference>
<dbReference type="GO" id="GO:0016757">
    <property type="term" value="F:glycosyltransferase activity"/>
    <property type="evidence" value="ECO:0007669"/>
    <property type="project" value="InterPro"/>
</dbReference>
<dbReference type="Gene3D" id="3.40.50.2000">
    <property type="entry name" value="Glycogen Phosphorylase B"/>
    <property type="match status" value="1"/>
</dbReference>
<evidence type="ECO:0000259" key="1">
    <source>
        <dbReference type="Pfam" id="PF00534"/>
    </source>
</evidence>
<evidence type="ECO:0000313" key="3">
    <source>
        <dbReference type="Proteomes" id="UP000732377"/>
    </source>
</evidence>
<dbReference type="Proteomes" id="UP000732377">
    <property type="component" value="Unassembled WGS sequence"/>
</dbReference>
<comment type="caution">
    <text evidence="2">The sequence shown here is derived from an EMBL/GenBank/DDBJ whole genome shotgun (WGS) entry which is preliminary data.</text>
</comment>
<dbReference type="EMBL" id="PIUK01000012">
    <property type="protein sequence ID" value="MBY6275096.1"/>
    <property type="molecule type" value="Genomic_DNA"/>
</dbReference>
<proteinExistence type="predicted"/>
<dbReference type="SUPFAM" id="SSF53756">
    <property type="entry name" value="UDP-Glycosyltransferase/glycogen phosphorylase"/>
    <property type="match status" value="1"/>
</dbReference>
<reference evidence="2" key="1">
    <citation type="submission" date="2017-11" db="EMBL/GenBank/DDBJ databases">
        <title>Three new genomes from thermophilic consortium.</title>
        <authorList>
            <person name="Quaggio R."/>
            <person name="Amgarten D."/>
            <person name="Setubal J.C."/>
        </authorList>
    </citation>
    <scope>NUCLEOTIDE SEQUENCE</scope>
    <source>
        <strain evidence="2">ZCTH01-B2</strain>
    </source>
</reference>